<dbReference type="GO" id="GO:0004806">
    <property type="term" value="F:triacylglycerol lipase activity"/>
    <property type="evidence" value="ECO:0007669"/>
    <property type="project" value="TreeGrafter"/>
</dbReference>
<keyword evidence="3" id="KW-1185">Reference proteome</keyword>
<dbReference type="Gene3D" id="3.40.50.1820">
    <property type="entry name" value="alpha/beta hydrolase"/>
    <property type="match status" value="1"/>
</dbReference>
<dbReference type="AlphaFoldDB" id="A0A1I5RKJ9"/>
<dbReference type="InterPro" id="IPR000073">
    <property type="entry name" value="AB_hydrolase_1"/>
</dbReference>
<evidence type="ECO:0000259" key="1">
    <source>
        <dbReference type="Pfam" id="PF00561"/>
    </source>
</evidence>
<evidence type="ECO:0000313" key="3">
    <source>
        <dbReference type="Proteomes" id="UP000183769"/>
    </source>
</evidence>
<accession>A0A1I5RKJ9</accession>
<dbReference type="RefSeq" id="WP_074877519.1">
    <property type="nucleotide sequence ID" value="NZ_FOXI01000005.1"/>
</dbReference>
<dbReference type="GO" id="GO:0046503">
    <property type="term" value="P:glycerolipid catabolic process"/>
    <property type="evidence" value="ECO:0007669"/>
    <property type="project" value="TreeGrafter"/>
</dbReference>
<proteinExistence type="predicted"/>
<dbReference type="InterPro" id="IPR050471">
    <property type="entry name" value="AB_hydrolase"/>
</dbReference>
<evidence type="ECO:0000313" key="2">
    <source>
        <dbReference type="EMBL" id="SFP59094.1"/>
    </source>
</evidence>
<dbReference type="InterPro" id="IPR029058">
    <property type="entry name" value="AB_hydrolase_fold"/>
</dbReference>
<sequence length="255" mass="26916">MPYASNDGVSLYYETDGDGEAVLCCGDVGLGAWQWGWQHAALAGPYETVVADTRGCGRSDDPPADCTVEMLAADAVAVLRDHNVRAAHVVGAGLGGMVALELARTTGRVASLTLIGTALSGDGYDPTPLAAAPTDETALRESLKVGFSREFVDGQPDAISQIVEWRAAEDADPDSWERQAAALEEFAVDAPYEITEPTLVVHGTDDRLCPVARGRELAADLPKGELFEVEGAGHLAHVEASKVVNDRLQTFLDPA</sequence>
<dbReference type="Pfam" id="PF00561">
    <property type="entry name" value="Abhydrolase_1"/>
    <property type="match status" value="1"/>
</dbReference>
<dbReference type="PANTHER" id="PTHR43433">
    <property type="entry name" value="HYDROLASE, ALPHA/BETA FOLD FAMILY PROTEIN"/>
    <property type="match status" value="1"/>
</dbReference>
<reference evidence="3" key="1">
    <citation type="submission" date="2016-10" db="EMBL/GenBank/DDBJ databases">
        <authorList>
            <person name="Varghese N."/>
            <person name="Submissions S."/>
        </authorList>
    </citation>
    <scope>NUCLEOTIDE SEQUENCE [LARGE SCALE GENOMIC DNA]</scope>
    <source>
        <strain evidence="3">CGMCC 1.10329</strain>
    </source>
</reference>
<dbReference type="PANTHER" id="PTHR43433:SF5">
    <property type="entry name" value="AB HYDROLASE-1 DOMAIN-CONTAINING PROTEIN"/>
    <property type="match status" value="1"/>
</dbReference>
<gene>
    <name evidence="2" type="ORF">SAMN05216277_10526</name>
</gene>
<dbReference type="EMBL" id="FOXI01000005">
    <property type="protein sequence ID" value="SFP59094.1"/>
    <property type="molecule type" value="Genomic_DNA"/>
</dbReference>
<protein>
    <submittedName>
        <fullName evidence="2">Pimeloyl-ACP methyl ester carboxylesterase</fullName>
    </submittedName>
</protein>
<name>A0A1I5RKJ9_9EURY</name>
<dbReference type="SUPFAM" id="SSF53474">
    <property type="entry name" value="alpha/beta-Hydrolases"/>
    <property type="match status" value="1"/>
</dbReference>
<dbReference type="PRINTS" id="PR00111">
    <property type="entry name" value="ABHYDROLASE"/>
</dbReference>
<feature type="domain" description="AB hydrolase-1" evidence="1">
    <location>
        <begin position="41"/>
        <end position="239"/>
    </location>
</feature>
<organism evidence="2 3">
    <name type="scientific">Halolamina pelagica</name>
    <dbReference type="NCBI Taxonomy" id="699431"/>
    <lineage>
        <taxon>Archaea</taxon>
        <taxon>Methanobacteriati</taxon>
        <taxon>Methanobacteriota</taxon>
        <taxon>Stenosarchaea group</taxon>
        <taxon>Halobacteria</taxon>
        <taxon>Halobacteriales</taxon>
        <taxon>Haloferacaceae</taxon>
    </lineage>
</organism>
<dbReference type="OrthoDB" id="247398at2157"/>
<dbReference type="Proteomes" id="UP000183769">
    <property type="component" value="Unassembled WGS sequence"/>
</dbReference>